<gene>
    <name evidence="1" type="ORF">J7S33_28925</name>
</gene>
<feature type="non-terminal residue" evidence="1">
    <location>
        <position position="1"/>
    </location>
</feature>
<evidence type="ECO:0000313" key="2">
    <source>
        <dbReference type="Proteomes" id="UP000671828"/>
    </source>
</evidence>
<protein>
    <submittedName>
        <fullName evidence="1">Uncharacterized protein</fullName>
    </submittedName>
</protein>
<name>A0A8T8HWK7_9PSEU</name>
<accession>A0A8T8HWK7</accession>
<dbReference type="AlphaFoldDB" id="A0A8T8HWK7"/>
<reference evidence="1" key="1">
    <citation type="submission" date="2021-04" db="EMBL/GenBank/DDBJ databases">
        <title>Saccharothrix algeriensis WGS.</title>
        <authorList>
            <person name="Stuskova K."/>
            <person name="Hakalova E."/>
            <person name="Tebbal A.B."/>
            <person name="Eichmeier A."/>
        </authorList>
    </citation>
    <scope>NUCLEOTIDE SEQUENCE</scope>
    <source>
        <strain evidence="1">NRRL B-24137</strain>
    </source>
</reference>
<dbReference type="Proteomes" id="UP000671828">
    <property type="component" value="Chromosome"/>
</dbReference>
<organism evidence="1 2">
    <name type="scientific">Saccharothrix algeriensis</name>
    <dbReference type="NCBI Taxonomy" id="173560"/>
    <lineage>
        <taxon>Bacteria</taxon>
        <taxon>Bacillati</taxon>
        <taxon>Actinomycetota</taxon>
        <taxon>Actinomycetes</taxon>
        <taxon>Pseudonocardiales</taxon>
        <taxon>Pseudonocardiaceae</taxon>
        <taxon>Saccharothrix</taxon>
    </lineage>
</organism>
<evidence type="ECO:0000313" key="1">
    <source>
        <dbReference type="EMBL" id="QTR02975.1"/>
    </source>
</evidence>
<sequence>ALEVRGRADAKDLSLCPACYEHVLAEAVAALAASLRAAEGGSRDRAAVRCALLGTWRDGANMQHPIGARAVGAVAGHRPPWLSDGHDRTLAALFLTTARQQGRKAPPLRVQHRGGVQRRTWLGA</sequence>
<proteinExistence type="predicted"/>
<dbReference type="EMBL" id="CP072788">
    <property type="protein sequence ID" value="QTR02975.1"/>
    <property type="molecule type" value="Genomic_DNA"/>
</dbReference>
<feature type="non-terminal residue" evidence="1">
    <location>
        <position position="124"/>
    </location>
</feature>